<name>A0A843V1J3_COLES</name>
<dbReference type="Proteomes" id="UP000652761">
    <property type="component" value="Unassembled WGS sequence"/>
</dbReference>
<keyword evidence="3" id="KW-1185">Reference proteome</keyword>
<feature type="compositionally biased region" description="Basic and acidic residues" evidence="1">
    <location>
        <begin position="138"/>
        <end position="157"/>
    </location>
</feature>
<accession>A0A843V1J3</accession>
<evidence type="ECO:0000256" key="1">
    <source>
        <dbReference type="SAM" id="MobiDB-lite"/>
    </source>
</evidence>
<dbReference type="EMBL" id="NMUH01000838">
    <property type="protein sequence ID" value="MQL85609.1"/>
    <property type="molecule type" value="Genomic_DNA"/>
</dbReference>
<comment type="caution">
    <text evidence="2">The sequence shown here is derived from an EMBL/GenBank/DDBJ whole genome shotgun (WGS) entry which is preliminary data.</text>
</comment>
<organism evidence="2 3">
    <name type="scientific">Colocasia esculenta</name>
    <name type="common">Wild taro</name>
    <name type="synonym">Arum esculentum</name>
    <dbReference type="NCBI Taxonomy" id="4460"/>
    <lineage>
        <taxon>Eukaryota</taxon>
        <taxon>Viridiplantae</taxon>
        <taxon>Streptophyta</taxon>
        <taxon>Embryophyta</taxon>
        <taxon>Tracheophyta</taxon>
        <taxon>Spermatophyta</taxon>
        <taxon>Magnoliopsida</taxon>
        <taxon>Liliopsida</taxon>
        <taxon>Araceae</taxon>
        <taxon>Aroideae</taxon>
        <taxon>Colocasieae</taxon>
        <taxon>Colocasia</taxon>
    </lineage>
</organism>
<sequence length="417" mass="46554">MQIFFFVGRSKSPASPQFGIGTSTWSAQGRIGRFPVRRPNSSLGGWSQAADAIAYGHPFAQMGITFRSVIGIAYKTPIRNRHSNMLIAPYCRIRKDLISGSKNLHFALQNCDSDGRSPCFKGFHDNVSLDHVNLGRGGHTESVSHGDRKLCSTRRENSSPGRRYGCTNIAYNQPFSSYSHPFRERTAHNFPHGYRNHLSEHNSKSAFRDGRQDSSFVKLRVKIEIPPWSVCTSTPIVLPLGFSRNNVSVDHVNPGRASLTESDSHGDRKLCSTRYEKSSPGSRYGCTNIADIVTPFGIAYVSTIQNRHSKTVDRTLVSQNSMSGPKFHRRACVLVHRLSYPLGKTQIFFSVAIGTTRESPIRNRHFDPAGTRSDLEISGPTPKFLSGRVVAGCRFDRIRTPIRSNEHNFSLGYQNHL</sequence>
<proteinExistence type="predicted"/>
<feature type="region of interest" description="Disordered" evidence="1">
    <location>
        <begin position="138"/>
        <end position="158"/>
    </location>
</feature>
<evidence type="ECO:0000313" key="2">
    <source>
        <dbReference type="EMBL" id="MQL85609.1"/>
    </source>
</evidence>
<protein>
    <submittedName>
        <fullName evidence="2">Uncharacterized protein</fullName>
    </submittedName>
</protein>
<dbReference type="AlphaFoldDB" id="A0A843V1J3"/>
<evidence type="ECO:0000313" key="3">
    <source>
        <dbReference type="Proteomes" id="UP000652761"/>
    </source>
</evidence>
<gene>
    <name evidence="2" type="ORF">Taro_018141</name>
</gene>
<reference evidence="2" key="1">
    <citation type="submission" date="2017-07" db="EMBL/GenBank/DDBJ databases">
        <title>Taro Niue Genome Assembly and Annotation.</title>
        <authorList>
            <person name="Atibalentja N."/>
            <person name="Keating K."/>
            <person name="Fields C.J."/>
        </authorList>
    </citation>
    <scope>NUCLEOTIDE SEQUENCE</scope>
    <source>
        <strain evidence="2">Niue_2</strain>
        <tissue evidence="2">Leaf</tissue>
    </source>
</reference>